<evidence type="ECO:0000259" key="1">
    <source>
        <dbReference type="Pfam" id="PF01471"/>
    </source>
</evidence>
<dbReference type="Pfam" id="PF01471">
    <property type="entry name" value="PG_binding_1"/>
    <property type="match status" value="1"/>
</dbReference>
<reference evidence="2 3" key="1">
    <citation type="journal article" date="2021" name="Microorganisms">
        <title>Genome Evolution of Filamentous Cyanobacterium Nostoc Species: From Facultative Symbiosis to Free Living.</title>
        <authorList>
            <person name="Huo D."/>
            <person name="Li H."/>
            <person name="Cai F."/>
            <person name="Guo X."/>
            <person name="Qiao Z."/>
            <person name="Wang W."/>
            <person name="Yu G."/>
            <person name="Li R."/>
        </authorList>
    </citation>
    <scope>NUCLEOTIDE SEQUENCE [LARGE SCALE GENOMIC DNA]</scope>
    <source>
        <strain evidence="2 3">CHAB 5714</strain>
    </source>
</reference>
<dbReference type="SUPFAM" id="SSF47090">
    <property type="entry name" value="PGBD-like"/>
    <property type="match status" value="1"/>
</dbReference>
<protein>
    <submittedName>
        <fullName evidence="2">Peptidoglycan-binding protein</fullName>
    </submittedName>
</protein>
<gene>
    <name evidence="2" type="ORF">LC586_31710</name>
</gene>
<sequence length="46" mass="5044">MGLYTDAIDGNFTESVKNAIVSFQTSKNLQADGIVGIKTWIALLWI</sequence>
<dbReference type="InterPro" id="IPR036366">
    <property type="entry name" value="PGBDSf"/>
</dbReference>
<evidence type="ECO:0000313" key="3">
    <source>
        <dbReference type="Proteomes" id="UP001199525"/>
    </source>
</evidence>
<dbReference type="Gene3D" id="1.10.101.10">
    <property type="entry name" value="PGBD-like superfamily/PGBD"/>
    <property type="match status" value="1"/>
</dbReference>
<dbReference type="InterPro" id="IPR036365">
    <property type="entry name" value="PGBD-like_sf"/>
</dbReference>
<feature type="domain" description="Peptidoglycan binding-like" evidence="1">
    <location>
        <begin position="2"/>
        <end position="43"/>
    </location>
</feature>
<name>A0ABS8IIB3_9NOSO</name>
<evidence type="ECO:0000313" key="2">
    <source>
        <dbReference type="EMBL" id="MCC5603619.1"/>
    </source>
</evidence>
<dbReference type="Proteomes" id="UP001199525">
    <property type="component" value="Unassembled WGS sequence"/>
</dbReference>
<comment type="caution">
    <text evidence="2">The sequence shown here is derived from an EMBL/GenBank/DDBJ whole genome shotgun (WGS) entry which is preliminary data.</text>
</comment>
<dbReference type="InterPro" id="IPR002477">
    <property type="entry name" value="Peptidoglycan-bd-like"/>
</dbReference>
<proteinExistence type="predicted"/>
<accession>A0ABS8IIB3</accession>
<dbReference type="EMBL" id="JAIVFQ010000085">
    <property type="protein sequence ID" value="MCC5603619.1"/>
    <property type="molecule type" value="Genomic_DNA"/>
</dbReference>
<organism evidence="2 3">
    <name type="scientific">Nostoc favosum CHAB5714</name>
    <dbReference type="NCBI Taxonomy" id="2780399"/>
    <lineage>
        <taxon>Bacteria</taxon>
        <taxon>Bacillati</taxon>
        <taxon>Cyanobacteriota</taxon>
        <taxon>Cyanophyceae</taxon>
        <taxon>Nostocales</taxon>
        <taxon>Nostocaceae</taxon>
        <taxon>Nostoc</taxon>
        <taxon>Nostoc favosum</taxon>
    </lineage>
</organism>
<keyword evidence="3" id="KW-1185">Reference proteome</keyword>